<dbReference type="Gene3D" id="2.60.40.10">
    <property type="entry name" value="Immunoglobulins"/>
    <property type="match status" value="1"/>
</dbReference>
<sequence>MAQSNFSGSWGSNLTLDASYVVKSQDIAKNQSIITLTVKLKANGYAYITGASTKPLTLNVNGGGAIPQVDVNISAGQTKTIWQADYPITHNADGTKSFTISSKLDINVSNYGSATVAFPAYMPKINRTSTVNVPDATLGSAVNIAISKADTNYTSTLRYDWYGSTGTIVDKTTSTTYSWTPPISLASGIPNSVSGSGKIYIDTYSGTSLLGTSSTTLTANVPSSVVPTLSSVTLSDTNPKVSAILSSPNFLQVLSNIAVNFSGASGAYGSTIQSYKAEIVGKNQSTTTNGGTLGIMNYNGTYTIRATVTDSRGRTSTAKDTTITVLEYFLPVFYYEVSRIGADSQTIQVKRNAKIAPIMVGGTQKNTMTISFRTSLAGKNTWTTSQTGGGSWSAINTLTDSPDSLSGVFSVSNSYDIEGTISDKFSGDIKFSATVGTKVVVSSKDKDGRHGFGRIADKSLPNGSVDISGVFAINGKQLLDIFYPVGTIYESIKSDNPSAFMGGTWARFGNGRVLVGVDESDTDFNTVNKTGGEKTHVLTEAEMPSHTHPGENGTQFHMYKGTSGETATDGVNSGTSFKSKSNTGATGGNQAHNNLQPYVTVYRWQRTA</sequence>
<name>A0ABP2T161_9STRE</name>
<reference evidence="2 3" key="1">
    <citation type="journal article" date="2013" name="PLoS ONE">
        <title>Comparative Genomic Characterization of Three Streptococcus parauberis Strains in Fish Pathogen, as Assessed by Wide-Genome Analyses.</title>
        <authorList>
            <person name="Nho S.W."/>
            <person name="Hikima J."/>
            <person name="Park S.B."/>
            <person name="Jang H.B."/>
            <person name="Cha I.S."/>
            <person name="Yasuike M."/>
            <person name="Nakamura Y."/>
            <person name="Fujiwara A."/>
            <person name="Sano M."/>
            <person name="Kanai K."/>
            <person name="Kondo H."/>
            <person name="Hirono I."/>
            <person name="Takeyama H."/>
            <person name="Aoki T."/>
            <person name="Jung T.S."/>
        </authorList>
    </citation>
    <scope>NUCLEOTIDE SEQUENCE [LARGE SCALE GENOMIC DNA]</scope>
    <source>
        <strain evidence="2 3">KRS-02083</strain>
    </source>
</reference>
<evidence type="ECO:0000313" key="2">
    <source>
        <dbReference type="EMBL" id="EMG26238.1"/>
    </source>
</evidence>
<protein>
    <submittedName>
        <fullName evidence="2">Phage capsid protein</fullName>
    </submittedName>
</protein>
<dbReference type="Pfam" id="PF05895">
    <property type="entry name" value="DUF859"/>
    <property type="match status" value="1"/>
</dbReference>
<dbReference type="CDD" id="cd22641">
    <property type="entry name" value="C24-like"/>
    <property type="match status" value="1"/>
</dbReference>
<feature type="compositionally biased region" description="Polar residues" evidence="1">
    <location>
        <begin position="563"/>
        <end position="593"/>
    </location>
</feature>
<accession>A0ABP2T161</accession>
<evidence type="ECO:0000313" key="3">
    <source>
        <dbReference type="Proteomes" id="UP000011769"/>
    </source>
</evidence>
<dbReference type="SUPFAM" id="SSF88874">
    <property type="entry name" value="Receptor-binding domain of short tail fibre protein gp12"/>
    <property type="match status" value="1"/>
</dbReference>
<dbReference type="InterPro" id="IPR008577">
    <property type="entry name" value="DUF859"/>
</dbReference>
<gene>
    <name evidence="2" type="ORF">SPJ1_0200</name>
</gene>
<dbReference type="InterPro" id="IPR013783">
    <property type="entry name" value="Ig-like_fold"/>
</dbReference>
<organism evidence="2 3">
    <name type="scientific">Streptococcus parauberis KRS-02083</name>
    <dbReference type="NCBI Taxonomy" id="1207545"/>
    <lineage>
        <taxon>Bacteria</taxon>
        <taxon>Bacillati</taxon>
        <taxon>Bacillota</taxon>
        <taxon>Bacilli</taxon>
        <taxon>Lactobacillales</taxon>
        <taxon>Streptococcaceae</taxon>
        <taxon>Streptococcus</taxon>
    </lineage>
</organism>
<feature type="region of interest" description="Disordered" evidence="1">
    <location>
        <begin position="560"/>
        <end position="593"/>
    </location>
</feature>
<keyword evidence="3" id="KW-1185">Reference proteome</keyword>
<dbReference type="RefSeq" id="WP_004234354.1">
    <property type="nucleotide sequence ID" value="NZ_ALYM01000001.1"/>
</dbReference>
<dbReference type="EMBL" id="ALYM01000001">
    <property type="protein sequence ID" value="EMG26238.1"/>
    <property type="molecule type" value="Genomic_DNA"/>
</dbReference>
<evidence type="ECO:0000256" key="1">
    <source>
        <dbReference type="SAM" id="MobiDB-lite"/>
    </source>
</evidence>
<dbReference type="Proteomes" id="UP000011769">
    <property type="component" value="Unassembled WGS sequence"/>
</dbReference>
<comment type="caution">
    <text evidence="2">The sequence shown here is derived from an EMBL/GenBank/DDBJ whole genome shotgun (WGS) entry which is preliminary data.</text>
</comment>
<proteinExistence type="predicted"/>